<dbReference type="EMBL" id="BNEB01000006">
    <property type="protein sequence ID" value="GHI65770.1"/>
    <property type="molecule type" value="Genomic_DNA"/>
</dbReference>
<dbReference type="RefSeq" id="WP_189928009.1">
    <property type="nucleotide sequence ID" value="NZ_BMSI01000021.1"/>
</dbReference>
<evidence type="ECO:0000313" key="1">
    <source>
        <dbReference type="EMBL" id="GHI65770.1"/>
    </source>
</evidence>
<protein>
    <submittedName>
        <fullName evidence="1">Uncharacterized protein</fullName>
    </submittedName>
</protein>
<proteinExistence type="predicted"/>
<reference evidence="2" key="1">
    <citation type="submission" date="2023-07" db="EMBL/GenBank/DDBJ databases">
        <title>Whole genome shotgun sequence of Streptomyces cacaoi subsp. asoensis NBRC 13813.</title>
        <authorList>
            <person name="Komaki H."/>
            <person name="Tamura T."/>
        </authorList>
    </citation>
    <scope>NUCLEOTIDE SEQUENCE [LARGE SCALE GENOMIC DNA]</scope>
    <source>
        <strain evidence="2">NBRC 13813</strain>
    </source>
</reference>
<name>A0ABQ3SCB4_9ACTN</name>
<organism evidence="1 2">
    <name type="scientific">Streptomyces asoensis</name>
    <dbReference type="NCBI Taxonomy" id="249586"/>
    <lineage>
        <taxon>Bacteria</taxon>
        <taxon>Bacillati</taxon>
        <taxon>Actinomycetota</taxon>
        <taxon>Actinomycetes</taxon>
        <taxon>Kitasatosporales</taxon>
        <taxon>Streptomycetaceae</taxon>
        <taxon>Streptomyces</taxon>
    </lineage>
</organism>
<dbReference type="InterPro" id="IPR046302">
    <property type="entry name" value="DUF6417"/>
</dbReference>
<keyword evidence="2" id="KW-1185">Reference proteome</keyword>
<dbReference type="Pfam" id="PF19981">
    <property type="entry name" value="DUF6417"/>
    <property type="match status" value="1"/>
</dbReference>
<dbReference type="Proteomes" id="UP000649259">
    <property type="component" value="Unassembled WGS sequence"/>
</dbReference>
<sequence length="68" mass="7479">MDGYDHLDLDEIDFAPVEHDVERLRLLTLDEAYDLLNVLRSVAQEGGSAAGEANRLAREIGARIPSAD</sequence>
<gene>
    <name evidence="1" type="ORF">Saso_74200</name>
</gene>
<comment type="caution">
    <text evidence="1">The sequence shown here is derived from an EMBL/GenBank/DDBJ whole genome shotgun (WGS) entry which is preliminary data.</text>
</comment>
<evidence type="ECO:0000313" key="2">
    <source>
        <dbReference type="Proteomes" id="UP000649259"/>
    </source>
</evidence>
<accession>A0ABQ3SCB4</accession>
<dbReference type="GeneID" id="91475173"/>